<name>A0A5S9R1X8_MYCVN</name>
<proteinExistence type="predicted"/>
<protein>
    <recommendedName>
        <fullName evidence="4">Transmembrane protein</fullName>
    </recommendedName>
</protein>
<feature type="compositionally biased region" description="Low complexity" evidence="1">
    <location>
        <begin position="96"/>
        <end position="110"/>
    </location>
</feature>
<accession>A0A5S9R1X8</accession>
<dbReference type="Proteomes" id="UP000430146">
    <property type="component" value="Unassembled WGS sequence"/>
</dbReference>
<evidence type="ECO:0000256" key="1">
    <source>
        <dbReference type="SAM" id="MobiDB-lite"/>
    </source>
</evidence>
<dbReference type="RefSeq" id="WP_159232757.1">
    <property type="nucleotide sequence ID" value="NZ_CACSIP010000028.1"/>
</dbReference>
<evidence type="ECO:0008006" key="4">
    <source>
        <dbReference type="Google" id="ProtNLM"/>
    </source>
</evidence>
<sequence length="157" mass="14934">MSAISTVFRGLTKVADATTATAGAVGGAAINGVVGGAQGAANGVRNGLSSGSRSPAAAALTIGAIGAAGLVEWPLLVTVGGAALVVHKLGQRAGEAVAPAAPAKKSAPAVTTSPQQSAPAPAKKAPAKKAAAKKAPAKKASTRPARKATSSRRTAGK</sequence>
<feature type="region of interest" description="Disordered" evidence="1">
    <location>
        <begin position="95"/>
        <end position="157"/>
    </location>
</feature>
<keyword evidence="3" id="KW-1185">Reference proteome</keyword>
<dbReference type="EMBL" id="CACSIP010000028">
    <property type="protein sequence ID" value="CAA0127007.1"/>
    <property type="molecule type" value="Genomic_DNA"/>
</dbReference>
<evidence type="ECO:0000313" key="3">
    <source>
        <dbReference type="Proteomes" id="UP000430146"/>
    </source>
</evidence>
<gene>
    <name evidence="2" type="ORF">AELLOGFF_05035</name>
</gene>
<dbReference type="AlphaFoldDB" id="A0A5S9R1X8"/>
<evidence type="ECO:0000313" key="2">
    <source>
        <dbReference type="EMBL" id="CAA0127007.1"/>
    </source>
</evidence>
<reference evidence="2 3" key="1">
    <citation type="submission" date="2019-11" db="EMBL/GenBank/DDBJ databases">
        <authorList>
            <person name="Holert J."/>
        </authorList>
    </citation>
    <scope>NUCLEOTIDE SEQUENCE [LARGE SCALE GENOMIC DNA]</scope>
    <source>
        <strain evidence="2">BC8_1</strain>
    </source>
</reference>
<feature type="compositionally biased region" description="Basic residues" evidence="1">
    <location>
        <begin position="125"/>
        <end position="157"/>
    </location>
</feature>
<organism evidence="2 3">
    <name type="scientific">Mycolicibacterium vanbaalenii</name>
    <name type="common">Mycobacterium vanbaalenii</name>
    <dbReference type="NCBI Taxonomy" id="110539"/>
    <lineage>
        <taxon>Bacteria</taxon>
        <taxon>Bacillati</taxon>
        <taxon>Actinomycetota</taxon>
        <taxon>Actinomycetes</taxon>
        <taxon>Mycobacteriales</taxon>
        <taxon>Mycobacteriaceae</taxon>
        <taxon>Mycolicibacterium</taxon>
    </lineage>
</organism>